<proteinExistence type="predicted"/>
<gene>
    <name evidence="1" type="ORF">GJ691_05095</name>
</gene>
<evidence type="ECO:0008006" key="3">
    <source>
        <dbReference type="Google" id="ProtNLM"/>
    </source>
</evidence>
<keyword evidence="2" id="KW-1185">Reference proteome</keyword>
<comment type="caution">
    <text evidence="1">The sequence shown here is derived from an EMBL/GenBank/DDBJ whole genome shotgun (WGS) entry which is preliminary data.</text>
</comment>
<name>A0A6I2MLP4_9FLAO</name>
<dbReference type="Proteomes" id="UP000443153">
    <property type="component" value="Unassembled WGS sequence"/>
</dbReference>
<accession>A0A6I2MLP4</accession>
<dbReference type="RefSeq" id="WP_154364437.1">
    <property type="nucleotide sequence ID" value="NZ_CANMYZ010000004.1"/>
</dbReference>
<sequence>MKALANIKNLKCEKGKNTILRNLSRIMDICVIDIDVENGMLNFLYIDSMGLNNVKQEMARIGFPIQSFTAPTSPPLRSEQDSMYTTAF</sequence>
<protein>
    <recommendedName>
        <fullName evidence="3">HMA domain-containing protein</fullName>
    </recommendedName>
</protein>
<reference evidence="1 2" key="1">
    <citation type="submission" date="2019-11" db="EMBL/GenBank/DDBJ databases">
        <title>Maribacter lutea sp. nov., a marine bacterium isolated from intertidal sand.</title>
        <authorList>
            <person name="Liu A."/>
        </authorList>
    </citation>
    <scope>NUCLEOTIDE SEQUENCE [LARGE SCALE GENOMIC DNA]</scope>
    <source>
        <strain evidence="1 2">RZ05</strain>
    </source>
</reference>
<organism evidence="1 2">
    <name type="scientific">Maribacter luteus</name>
    <dbReference type="NCBI Taxonomy" id="2594478"/>
    <lineage>
        <taxon>Bacteria</taxon>
        <taxon>Pseudomonadati</taxon>
        <taxon>Bacteroidota</taxon>
        <taxon>Flavobacteriia</taxon>
        <taxon>Flavobacteriales</taxon>
        <taxon>Flavobacteriaceae</taxon>
        <taxon>Maribacter</taxon>
    </lineage>
</organism>
<dbReference type="OrthoDB" id="1179773at2"/>
<evidence type="ECO:0000313" key="1">
    <source>
        <dbReference type="EMBL" id="MRX63539.1"/>
    </source>
</evidence>
<dbReference type="EMBL" id="WKJH01000002">
    <property type="protein sequence ID" value="MRX63539.1"/>
    <property type="molecule type" value="Genomic_DNA"/>
</dbReference>
<dbReference type="AlphaFoldDB" id="A0A6I2MLP4"/>
<evidence type="ECO:0000313" key="2">
    <source>
        <dbReference type="Proteomes" id="UP000443153"/>
    </source>
</evidence>